<protein>
    <submittedName>
        <fullName evidence="4">4-hydroxybenzoate 3-monooxygenase</fullName>
        <ecNumber evidence="4">1.14.13.2</ecNumber>
    </submittedName>
</protein>
<comment type="caution">
    <text evidence="4">The sequence shown here is derived from an EMBL/GenBank/DDBJ whole genome shotgun (WGS) entry which is preliminary data.</text>
</comment>
<dbReference type="Proteomes" id="UP001200741">
    <property type="component" value="Unassembled WGS sequence"/>
</dbReference>
<dbReference type="Gene3D" id="3.50.50.60">
    <property type="entry name" value="FAD/NAD(P)-binding domain"/>
    <property type="match status" value="1"/>
</dbReference>
<dbReference type="InterPro" id="IPR012733">
    <property type="entry name" value="HB_mOase"/>
</dbReference>
<dbReference type="InterPro" id="IPR036188">
    <property type="entry name" value="FAD/NAD-bd_sf"/>
</dbReference>
<dbReference type="NCBIfam" id="TIGR02360">
    <property type="entry name" value="pbenz_hydroxyl"/>
    <property type="match status" value="1"/>
</dbReference>
<name>A0ABS8XY23_9BURK</name>
<dbReference type="PANTHER" id="PTHR43004:SF3">
    <property type="entry name" value="P-HYDROXYBENZOATE HYDROXYLASE"/>
    <property type="match status" value="1"/>
</dbReference>
<sequence length="391" mass="43426">MKTQVAIIGAGPAGLLLSQLLHLQGIRSVVLERQTRAYVLSRIRAGVLESTSVDVLRAAGLAGRMDRDGHPHDGMRIAWAGRDSFYVDAGRLLGRPFMTYGQTQIQEDLFAAADARGQAVLHGAADLTLHDIDGASPRVDFTLDGQRRRLDCDYIAGCDGFHGPSRKAMPAGVLREYEKVYPFGWLGIMARVRPLEDVTYAYHPRGFALASRRSDQLGRFYIQVPLSDRVEDWPDERFWPEFKARFPAELAAQIEEGPSIEKSIAPLRSFVAEPMSHGRLFLAGDAAHIVPPTGAKGLNLAVSDVHYLSRALAAHYRDGRDELLRGYSDTALRRVWSSVRTSWYLTNLLHSYPASTEFDRRAQEHELTYLQSSPRAQAALAEQYAGLPLEG</sequence>
<dbReference type="RefSeq" id="WP_233373628.1">
    <property type="nucleotide sequence ID" value="NZ_JAJTWU010000008.1"/>
</dbReference>
<evidence type="ECO:0000259" key="3">
    <source>
        <dbReference type="Pfam" id="PF01494"/>
    </source>
</evidence>
<evidence type="ECO:0000256" key="2">
    <source>
        <dbReference type="ARBA" id="ARBA00022827"/>
    </source>
</evidence>
<keyword evidence="5" id="KW-1185">Reference proteome</keyword>
<accession>A0ABS8XY23</accession>
<reference evidence="4 5" key="1">
    <citation type="submission" date="2021-12" db="EMBL/GenBank/DDBJ databases">
        <title>Genome seq of P8.</title>
        <authorList>
            <person name="Seo T."/>
        </authorList>
    </citation>
    <scope>NUCLEOTIDE SEQUENCE [LARGE SCALE GENOMIC DNA]</scope>
    <source>
        <strain evidence="4 5">P8</strain>
    </source>
</reference>
<organism evidence="4 5">
    <name type="scientific">Pelomonas cellulosilytica</name>
    <dbReference type="NCBI Taxonomy" id="2906762"/>
    <lineage>
        <taxon>Bacteria</taxon>
        <taxon>Pseudomonadati</taxon>
        <taxon>Pseudomonadota</taxon>
        <taxon>Betaproteobacteria</taxon>
        <taxon>Burkholderiales</taxon>
        <taxon>Sphaerotilaceae</taxon>
        <taxon>Roseateles</taxon>
    </lineage>
</organism>
<proteinExistence type="predicted"/>
<evidence type="ECO:0000256" key="1">
    <source>
        <dbReference type="ARBA" id="ARBA00022630"/>
    </source>
</evidence>
<dbReference type="Gene3D" id="3.30.9.10">
    <property type="entry name" value="D-Amino Acid Oxidase, subunit A, domain 2"/>
    <property type="match status" value="1"/>
</dbReference>
<dbReference type="InterPro" id="IPR050641">
    <property type="entry name" value="RIFMO-like"/>
</dbReference>
<dbReference type="SUPFAM" id="SSF51905">
    <property type="entry name" value="FAD/NAD(P)-binding domain"/>
    <property type="match status" value="1"/>
</dbReference>
<dbReference type="EC" id="1.14.13.2" evidence="4"/>
<dbReference type="SUPFAM" id="SSF54373">
    <property type="entry name" value="FAD-linked reductases, C-terminal domain"/>
    <property type="match status" value="1"/>
</dbReference>
<dbReference type="EMBL" id="JAJTWU010000008">
    <property type="protein sequence ID" value="MCE4556580.1"/>
    <property type="molecule type" value="Genomic_DNA"/>
</dbReference>
<dbReference type="PANTHER" id="PTHR43004">
    <property type="entry name" value="TRK SYSTEM POTASSIUM UPTAKE PROTEIN"/>
    <property type="match status" value="1"/>
</dbReference>
<dbReference type="InterPro" id="IPR002938">
    <property type="entry name" value="FAD-bd"/>
</dbReference>
<feature type="domain" description="FAD-binding" evidence="3">
    <location>
        <begin position="2"/>
        <end position="341"/>
    </location>
</feature>
<keyword evidence="4" id="KW-0560">Oxidoreductase</keyword>
<dbReference type="PRINTS" id="PR00420">
    <property type="entry name" value="RNGMNOXGNASE"/>
</dbReference>
<evidence type="ECO:0000313" key="5">
    <source>
        <dbReference type="Proteomes" id="UP001200741"/>
    </source>
</evidence>
<keyword evidence="2" id="KW-0274">FAD</keyword>
<evidence type="ECO:0000313" key="4">
    <source>
        <dbReference type="EMBL" id="MCE4556580.1"/>
    </source>
</evidence>
<keyword evidence="1" id="KW-0285">Flavoprotein</keyword>
<dbReference type="NCBIfam" id="NF006091">
    <property type="entry name" value="PRK08243.1"/>
    <property type="match status" value="1"/>
</dbReference>
<gene>
    <name evidence="4" type="primary">pobA</name>
    <name evidence="4" type="ORF">LXT13_19465</name>
</gene>
<dbReference type="Pfam" id="PF01494">
    <property type="entry name" value="FAD_binding_3"/>
    <property type="match status" value="1"/>
</dbReference>
<dbReference type="GO" id="GO:0018659">
    <property type="term" value="F:4-hydroxybenzoate 3-monooxygenase activity"/>
    <property type="evidence" value="ECO:0007669"/>
    <property type="project" value="UniProtKB-EC"/>
</dbReference>